<name>A0A5C3MAR2_9AGAR</name>
<comment type="similarity">
    <text evidence="2 8">Belongs to the universal ribosomal protein uL3 family.</text>
</comment>
<evidence type="ECO:0000313" key="11">
    <source>
        <dbReference type="Proteomes" id="UP000308652"/>
    </source>
</evidence>
<keyword evidence="11" id="KW-1185">Reference proteome</keyword>
<evidence type="ECO:0000256" key="3">
    <source>
        <dbReference type="ARBA" id="ARBA00022946"/>
    </source>
</evidence>
<protein>
    <recommendedName>
        <fullName evidence="7">Large ribosomal subunit protein uL3m</fullName>
    </recommendedName>
</protein>
<dbReference type="SUPFAM" id="SSF50447">
    <property type="entry name" value="Translation proteins"/>
    <property type="match status" value="1"/>
</dbReference>
<dbReference type="InterPro" id="IPR009000">
    <property type="entry name" value="Transl_B-barrel_sf"/>
</dbReference>
<evidence type="ECO:0000256" key="1">
    <source>
        <dbReference type="ARBA" id="ARBA00004173"/>
    </source>
</evidence>
<dbReference type="PROSITE" id="PS00474">
    <property type="entry name" value="RIBOSOMAL_L3"/>
    <property type="match status" value="1"/>
</dbReference>
<evidence type="ECO:0000256" key="5">
    <source>
        <dbReference type="ARBA" id="ARBA00023128"/>
    </source>
</evidence>
<dbReference type="PANTHER" id="PTHR11229">
    <property type="entry name" value="50S RIBOSOMAL PROTEIN L3"/>
    <property type="match status" value="1"/>
</dbReference>
<feature type="region of interest" description="Disordered" evidence="9">
    <location>
        <begin position="29"/>
        <end position="52"/>
    </location>
</feature>
<dbReference type="AlphaFoldDB" id="A0A5C3MAR2"/>
<dbReference type="NCBIfam" id="TIGR03625">
    <property type="entry name" value="L3_bact"/>
    <property type="match status" value="1"/>
</dbReference>
<dbReference type="GO" id="GO:0006412">
    <property type="term" value="P:translation"/>
    <property type="evidence" value="ECO:0007669"/>
    <property type="project" value="InterPro"/>
</dbReference>
<organism evidence="10 11">
    <name type="scientific">Crucibulum laeve</name>
    <dbReference type="NCBI Taxonomy" id="68775"/>
    <lineage>
        <taxon>Eukaryota</taxon>
        <taxon>Fungi</taxon>
        <taxon>Dikarya</taxon>
        <taxon>Basidiomycota</taxon>
        <taxon>Agaricomycotina</taxon>
        <taxon>Agaricomycetes</taxon>
        <taxon>Agaricomycetidae</taxon>
        <taxon>Agaricales</taxon>
        <taxon>Agaricineae</taxon>
        <taxon>Nidulariaceae</taxon>
        <taxon>Crucibulum</taxon>
    </lineage>
</organism>
<evidence type="ECO:0000256" key="7">
    <source>
        <dbReference type="ARBA" id="ARBA00035209"/>
    </source>
</evidence>
<dbReference type="Gene3D" id="2.40.30.10">
    <property type="entry name" value="Translation factors"/>
    <property type="match status" value="1"/>
</dbReference>
<comment type="subcellular location">
    <subcellularLocation>
        <location evidence="1">Mitochondrion</location>
    </subcellularLocation>
</comment>
<dbReference type="OrthoDB" id="274683at2759"/>
<keyword evidence="6 8" id="KW-0687">Ribonucleoprotein</keyword>
<feature type="compositionally biased region" description="Low complexity" evidence="9">
    <location>
        <begin position="29"/>
        <end position="40"/>
    </location>
</feature>
<evidence type="ECO:0000256" key="8">
    <source>
        <dbReference type="RuleBase" id="RU003905"/>
    </source>
</evidence>
<dbReference type="Pfam" id="PF00297">
    <property type="entry name" value="Ribosomal_L3"/>
    <property type="match status" value="1"/>
</dbReference>
<evidence type="ECO:0000256" key="6">
    <source>
        <dbReference type="ARBA" id="ARBA00023274"/>
    </source>
</evidence>
<keyword evidence="5" id="KW-0496">Mitochondrion</keyword>
<dbReference type="EMBL" id="ML213592">
    <property type="protein sequence ID" value="TFK42499.1"/>
    <property type="molecule type" value="Genomic_DNA"/>
</dbReference>
<dbReference type="GO" id="GO:0005762">
    <property type="term" value="C:mitochondrial large ribosomal subunit"/>
    <property type="evidence" value="ECO:0007669"/>
    <property type="project" value="TreeGrafter"/>
</dbReference>
<dbReference type="HAMAP" id="MF_01325_B">
    <property type="entry name" value="Ribosomal_uL3_B"/>
    <property type="match status" value="1"/>
</dbReference>
<dbReference type="Proteomes" id="UP000308652">
    <property type="component" value="Unassembled WGS sequence"/>
</dbReference>
<sequence>MLRIWAIGGHRPPTLSQIRQLHSSVAASAAPSTASTSTVAAKEESAAPVSTKWTPDSIRTGLIARKRGMASMWNDQGVKFPVTVLQLENCQVTANIRTVRRDRTEYHAVQVAASDRPEKTTTRQMLGHFRKAKVPPKRIVREFPVTPDAHVPIGTTLSAIHFVPGQYVDVVANSIGKGFQGGMKRWGFHGLAASHGVSVSHRSSGSTGQHQDPGRIFPGKKMAGHMGNKRITTQNLAVVRVDTSLDLIFVRGAVPGVDNAYVLIRDAKKKIAVGSHNQAKGQYEKVLPKGVDDLPFPAGTTELAKVLPPIIEAPAYRRSPFIPQE</sequence>
<dbReference type="InterPro" id="IPR019926">
    <property type="entry name" value="Ribosomal_uL3_CS"/>
</dbReference>
<dbReference type="FunFam" id="2.40.30.10:FF:000004">
    <property type="entry name" value="50S ribosomal protein L3"/>
    <property type="match status" value="1"/>
</dbReference>
<accession>A0A5C3MAR2</accession>
<dbReference type="GO" id="GO:0003735">
    <property type="term" value="F:structural constituent of ribosome"/>
    <property type="evidence" value="ECO:0007669"/>
    <property type="project" value="InterPro"/>
</dbReference>
<keyword evidence="4 8" id="KW-0689">Ribosomal protein</keyword>
<proteinExistence type="inferred from homology"/>
<dbReference type="STRING" id="68775.A0A5C3MAR2"/>
<dbReference type="PANTHER" id="PTHR11229:SF8">
    <property type="entry name" value="LARGE RIBOSOMAL SUBUNIT PROTEIN UL3M"/>
    <property type="match status" value="1"/>
</dbReference>
<reference evidence="10 11" key="1">
    <citation type="journal article" date="2019" name="Nat. Ecol. Evol.">
        <title>Megaphylogeny resolves global patterns of mushroom evolution.</title>
        <authorList>
            <person name="Varga T."/>
            <person name="Krizsan K."/>
            <person name="Foldi C."/>
            <person name="Dima B."/>
            <person name="Sanchez-Garcia M."/>
            <person name="Sanchez-Ramirez S."/>
            <person name="Szollosi G.J."/>
            <person name="Szarkandi J.G."/>
            <person name="Papp V."/>
            <person name="Albert L."/>
            <person name="Andreopoulos W."/>
            <person name="Angelini C."/>
            <person name="Antonin V."/>
            <person name="Barry K.W."/>
            <person name="Bougher N.L."/>
            <person name="Buchanan P."/>
            <person name="Buyck B."/>
            <person name="Bense V."/>
            <person name="Catcheside P."/>
            <person name="Chovatia M."/>
            <person name="Cooper J."/>
            <person name="Damon W."/>
            <person name="Desjardin D."/>
            <person name="Finy P."/>
            <person name="Geml J."/>
            <person name="Haridas S."/>
            <person name="Hughes K."/>
            <person name="Justo A."/>
            <person name="Karasinski D."/>
            <person name="Kautmanova I."/>
            <person name="Kiss B."/>
            <person name="Kocsube S."/>
            <person name="Kotiranta H."/>
            <person name="LaButti K.M."/>
            <person name="Lechner B.E."/>
            <person name="Liimatainen K."/>
            <person name="Lipzen A."/>
            <person name="Lukacs Z."/>
            <person name="Mihaltcheva S."/>
            <person name="Morgado L.N."/>
            <person name="Niskanen T."/>
            <person name="Noordeloos M.E."/>
            <person name="Ohm R.A."/>
            <person name="Ortiz-Santana B."/>
            <person name="Ovrebo C."/>
            <person name="Racz N."/>
            <person name="Riley R."/>
            <person name="Savchenko A."/>
            <person name="Shiryaev A."/>
            <person name="Soop K."/>
            <person name="Spirin V."/>
            <person name="Szebenyi C."/>
            <person name="Tomsovsky M."/>
            <person name="Tulloss R.E."/>
            <person name="Uehling J."/>
            <person name="Grigoriev I.V."/>
            <person name="Vagvolgyi C."/>
            <person name="Papp T."/>
            <person name="Martin F.M."/>
            <person name="Miettinen O."/>
            <person name="Hibbett D.S."/>
            <person name="Nagy L.G."/>
        </authorList>
    </citation>
    <scope>NUCLEOTIDE SEQUENCE [LARGE SCALE GENOMIC DNA]</scope>
    <source>
        <strain evidence="10 11">CBS 166.37</strain>
    </source>
</reference>
<dbReference type="InterPro" id="IPR019927">
    <property type="entry name" value="Ribosomal_uL3_bac/org-type"/>
</dbReference>
<evidence type="ECO:0000256" key="2">
    <source>
        <dbReference type="ARBA" id="ARBA00006540"/>
    </source>
</evidence>
<dbReference type="InterPro" id="IPR000597">
    <property type="entry name" value="Ribosomal_uL3"/>
</dbReference>
<evidence type="ECO:0000256" key="4">
    <source>
        <dbReference type="ARBA" id="ARBA00022980"/>
    </source>
</evidence>
<keyword evidence="3" id="KW-0809">Transit peptide</keyword>
<evidence type="ECO:0000256" key="9">
    <source>
        <dbReference type="SAM" id="MobiDB-lite"/>
    </source>
</evidence>
<gene>
    <name evidence="10" type="ORF">BDQ12DRAFT_644196</name>
</gene>
<dbReference type="Gene3D" id="3.30.160.810">
    <property type="match status" value="1"/>
</dbReference>
<evidence type="ECO:0000313" key="10">
    <source>
        <dbReference type="EMBL" id="TFK42499.1"/>
    </source>
</evidence>